<dbReference type="Proteomes" id="UP001218502">
    <property type="component" value="Unassembled WGS sequence"/>
</dbReference>
<evidence type="ECO:0000313" key="7">
    <source>
        <dbReference type="Proteomes" id="UP000095419"/>
    </source>
</evidence>
<dbReference type="EMBL" id="WCTY01000009">
    <property type="protein sequence ID" value="KAB4185563.1"/>
    <property type="molecule type" value="Genomic_DNA"/>
</dbReference>
<dbReference type="SUPFAM" id="SSF56235">
    <property type="entry name" value="N-terminal nucleophile aminohydrolases (Ntn hydrolases)"/>
    <property type="match status" value="1"/>
</dbReference>
<dbReference type="InterPro" id="IPR029055">
    <property type="entry name" value="Ntn_hydrolases_N"/>
</dbReference>
<protein>
    <recommendedName>
        <fullName evidence="2">asparagine synthase (glutamine-hydrolyzing)</fullName>
        <ecNumber evidence="2">6.3.5.4</ecNumber>
    </recommendedName>
</protein>
<dbReference type="GO" id="GO:0004066">
    <property type="term" value="F:asparagine synthase (glutamine-hydrolyzing) activity"/>
    <property type="evidence" value="ECO:0007669"/>
    <property type="project" value="UniProtKB-EC"/>
</dbReference>
<evidence type="ECO:0000256" key="3">
    <source>
        <dbReference type="ARBA" id="ARBA00048741"/>
    </source>
</evidence>
<dbReference type="EMBL" id="CYZF01000010">
    <property type="protein sequence ID" value="CUP28284.1"/>
    <property type="molecule type" value="Genomic_DNA"/>
</dbReference>
<comment type="catalytic activity">
    <reaction evidence="3">
        <text>L-aspartate + L-glutamine + ATP + H2O = L-asparagine + L-glutamate + AMP + diphosphate + H(+)</text>
        <dbReference type="Rhea" id="RHEA:12228"/>
        <dbReference type="ChEBI" id="CHEBI:15377"/>
        <dbReference type="ChEBI" id="CHEBI:15378"/>
        <dbReference type="ChEBI" id="CHEBI:29985"/>
        <dbReference type="ChEBI" id="CHEBI:29991"/>
        <dbReference type="ChEBI" id="CHEBI:30616"/>
        <dbReference type="ChEBI" id="CHEBI:33019"/>
        <dbReference type="ChEBI" id="CHEBI:58048"/>
        <dbReference type="ChEBI" id="CHEBI:58359"/>
        <dbReference type="ChEBI" id="CHEBI:456215"/>
        <dbReference type="EC" id="6.3.5.4"/>
    </reaction>
</comment>
<organism evidence="4 7">
    <name type="scientific">Bacteroides uniformis</name>
    <dbReference type="NCBI Taxonomy" id="820"/>
    <lineage>
        <taxon>Bacteria</taxon>
        <taxon>Pseudomonadati</taxon>
        <taxon>Bacteroidota</taxon>
        <taxon>Bacteroidia</taxon>
        <taxon>Bacteroidales</taxon>
        <taxon>Bacteroidaceae</taxon>
        <taxon>Bacteroides</taxon>
    </lineage>
</organism>
<dbReference type="EMBL" id="JAQNQY010000033">
    <property type="protein sequence ID" value="MDC1754564.1"/>
    <property type="molecule type" value="Genomic_DNA"/>
</dbReference>
<evidence type="ECO:0000313" key="8">
    <source>
        <dbReference type="Proteomes" id="UP000487221"/>
    </source>
</evidence>
<dbReference type="EC" id="6.3.5.4" evidence="2"/>
<sequence>MGVFLYSNQKIDQEKVKYIFKTRGHKKIQSHSNDKYNLLTAPKTLVANENYIGENELGKGNYAVGIGTYFYKDSYGKEALREVFNDIETVISDNPVYGHWAFCIRKNGETYIINDMSGFMRLFITQEGNNIIVSSSMLAVVSAMNQPKFDKPKLSGFLAGRYGAEATFIQNINTLDPHKYIVISEDGTVNWNDKAIPEVPRIQTLEEAVIYVKTLLNKQMSVIKGALRDEKVYTDATGGLDSRLIASNLHSTGINFDFMNYPIFGPDAEIAEILSKGINKKLHVQTDDRVEKDNIKEHLGEFDYGNNFFRQYANPRWNIENKFEFSGARGECIDLPDIYSDEDLSFMKDTRPEVLLKNLTVGPMMTELQKDLYLGYLMNLLSEREGFKKGIKLSEKQQVKFTQFFAGQFGDAMYNSGAQANLYFYSLYNEWHFNHFISDIAFDAKKCRKLTLALISSIDPELGSFPFVSRMNTARRSVNEVHELPMKYSVYPSWLKNLMPLWLKNFLYNKVGLRKNNIDKSLLKGINWDLYKDVVRVNQLKKYPIYFHTIIKRIYSLEQVRTYLKIEF</sequence>
<reference evidence="4 7" key="1">
    <citation type="submission" date="2015-09" db="EMBL/GenBank/DDBJ databases">
        <authorList>
            <consortium name="Pathogen Informatics"/>
        </authorList>
    </citation>
    <scope>NUCLEOTIDE SEQUENCE [LARGE SCALE GENOMIC DNA]</scope>
    <source>
        <strain evidence="4 7">2789STDY5608791</strain>
    </source>
</reference>
<dbReference type="PANTHER" id="PTHR43284">
    <property type="entry name" value="ASPARAGINE SYNTHETASE (GLUTAMINE-HYDROLYZING)"/>
    <property type="match status" value="1"/>
</dbReference>
<accession>A0A174LVM8</accession>
<reference evidence="5 8" key="2">
    <citation type="journal article" date="2019" name="Nat. Med.">
        <title>A library of human gut bacterial isolates paired with longitudinal multiomics data enables mechanistic microbiome research.</title>
        <authorList>
            <person name="Poyet M."/>
            <person name="Groussin M."/>
            <person name="Gibbons S.M."/>
            <person name="Avila-Pacheco J."/>
            <person name="Jiang X."/>
            <person name="Kearney S.M."/>
            <person name="Perrotta A.R."/>
            <person name="Berdy B."/>
            <person name="Zhao S."/>
            <person name="Lieberman T.D."/>
            <person name="Swanson P.K."/>
            <person name="Smith M."/>
            <person name="Roesemann S."/>
            <person name="Alexander J.E."/>
            <person name="Rich S.A."/>
            <person name="Livny J."/>
            <person name="Vlamakis H."/>
            <person name="Clish C."/>
            <person name="Bullock K."/>
            <person name="Deik A."/>
            <person name="Scott J."/>
            <person name="Pierce K.A."/>
            <person name="Xavier R.J."/>
            <person name="Alm E.J."/>
        </authorList>
    </citation>
    <scope>NUCLEOTIDE SEQUENCE [LARGE SCALE GENOMIC DNA]</scope>
    <source>
        <strain evidence="5 8">BIOML-A19</strain>
    </source>
</reference>
<proteinExistence type="predicted"/>
<dbReference type="AlphaFoldDB" id="A0A174LVM8"/>
<evidence type="ECO:0000313" key="6">
    <source>
        <dbReference type="EMBL" id="MDC1754564.1"/>
    </source>
</evidence>
<name>A0A174LVM8_BACUN</name>
<dbReference type="Proteomes" id="UP000487221">
    <property type="component" value="Unassembled WGS sequence"/>
</dbReference>
<dbReference type="RefSeq" id="WP_022401234.1">
    <property type="nucleotide sequence ID" value="NZ_CAKOCG010000011.1"/>
</dbReference>
<gene>
    <name evidence="4" type="ORF">ERS417307_03421</name>
    <name evidence="5" type="ORF">GAQ44_06000</name>
    <name evidence="6" type="ORF">POY80_19195</name>
</gene>
<evidence type="ECO:0000256" key="1">
    <source>
        <dbReference type="ARBA" id="ARBA00005187"/>
    </source>
</evidence>
<evidence type="ECO:0000313" key="5">
    <source>
        <dbReference type="EMBL" id="KAB4185563.1"/>
    </source>
</evidence>
<dbReference type="Gene3D" id="3.60.20.10">
    <property type="entry name" value="Glutamine Phosphoribosylpyrophosphate, subunit 1, domain 1"/>
    <property type="match status" value="1"/>
</dbReference>
<reference evidence="6" key="3">
    <citation type="submission" date="2022-10" db="EMBL/GenBank/DDBJ databases">
        <title>Human gut microbiome strain richness.</title>
        <authorList>
            <person name="Chen-Liaw A."/>
        </authorList>
    </citation>
    <scope>NUCLEOTIDE SEQUENCE</scope>
    <source>
        <strain evidence="6">A1_m1001262Bd0_191120</strain>
    </source>
</reference>
<evidence type="ECO:0000256" key="2">
    <source>
        <dbReference type="ARBA" id="ARBA00012737"/>
    </source>
</evidence>
<comment type="pathway">
    <text evidence="1">Amino-acid biosynthesis; L-asparagine biosynthesis; L-asparagine from L-aspartate (L-Gln route): step 1/1.</text>
</comment>
<dbReference type="Proteomes" id="UP000095419">
    <property type="component" value="Unassembled WGS sequence"/>
</dbReference>
<dbReference type="InterPro" id="IPR051786">
    <property type="entry name" value="ASN_synthetase/amidase"/>
</dbReference>
<dbReference type="PANTHER" id="PTHR43284:SF1">
    <property type="entry name" value="ASPARAGINE SYNTHETASE"/>
    <property type="match status" value="1"/>
</dbReference>
<evidence type="ECO:0000313" key="4">
    <source>
        <dbReference type="EMBL" id="CUP28284.1"/>
    </source>
</evidence>